<dbReference type="EMBL" id="JAGFNK010000518">
    <property type="protein sequence ID" value="KAI9449252.1"/>
    <property type="molecule type" value="Genomic_DNA"/>
</dbReference>
<comment type="caution">
    <text evidence="1">The sequence shown here is derived from an EMBL/GenBank/DDBJ whole genome shotgun (WGS) entry which is preliminary data.</text>
</comment>
<proteinExistence type="predicted"/>
<accession>A0ACC0TU41</accession>
<reference evidence="1" key="1">
    <citation type="submission" date="2021-03" db="EMBL/GenBank/DDBJ databases">
        <title>Evolutionary priming and transition to the ectomycorrhizal habit in an iconic lineage of mushroom-forming fungi: is preadaptation a requirement?</title>
        <authorList>
            <consortium name="DOE Joint Genome Institute"/>
            <person name="Looney B.P."/>
            <person name="Miyauchi S."/>
            <person name="Morin E."/>
            <person name="Drula E."/>
            <person name="Courty P.E."/>
            <person name="Chicoki N."/>
            <person name="Fauchery L."/>
            <person name="Kohler A."/>
            <person name="Kuo A."/>
            <person name="LaButti K."/>
            <person name="Pangilinan J."/>
            <person name="Lipzen A."/>
            <person name="Riley R."/>
            <person name="Andreopoulos W."/>
            <person name="He G."/>
            <person name="Johnson J."/>
            <person name="Barry K.W."/>
            <person name="Grigoriev I.V."/>
            <person name="Nagy L."/>
            <person name="Hibbett D."/>
            <person name="Henrissat B."/>
            <person name="Matheny P.B."/>
            <person name="Labbe J."/>
            <person name="Martin A.F."/>
        </authorList>
    </citation>
    <scope>NUCLEOTIDE SEQUENCE</scope>
    <source>
        <strain evidence="1">BPL698</strain>
    </source>
</reference>
<name>A0ACC0TU41_9AGAM</name>
<evidence type="ECO:0000313" key="1">
    <source>
        <dbReference type="EMBL" id="KAI9449252.1"/>
    </source>
</evidence>
<sequence length="833" mass="87887">MVRSQGFQVNLQGQKQIGMGNTGTALVQDGAAVLFNPGAMAMLPQNYVQGGMSPLLFKSAFNPSGSNQVYDVKNKVATPFAAYGVWGPKNGRWKAGLGVYTPFGGLVDWGNTWQGKYVLEKLDLKAIYFQPTISVKLADNLSIGAGVVYNLGIVNLTRAIPVSDSTGQDGQVQLKGHGHGWGYNAGIYYKPSKKLSLGFTYRSGVKTTITGGDAIFTVPASLQTSFPPGNTFSSSIPLPSVTAIGIGFYPTAKLTLALDVSYTHWSSYQSLDFDYAINTPSLQDTHSPRNYKDAGGVKLGGEYKLKKKLALRAGGGYTLTPVKDGYVTPEAPDANRYYLTAGIGYQVCKHVDLDASFLYENIAARTQTNIESNLSGTFKTNVFAPGLSIAYRCILFIAVTATLVSCNPHIDTPAATTAGTANFSHYIAVGNSLTAGYADGGLYLDGQQNSFPSIIAAQMKAVGGGDFAQPLFSTSQANGSGYLKLTGFDNSGNPITTAVTTNLAIRGIVNIPGFGNVTEYTKYTGALNNYGVPGIKLLHATLGTYGNLNGFYERLLPGNAGTNTTAYLDFVTAQSFTFFSNWLGDNDALGYATSGGAGDVLTDKTTFAQLYAAVTAKLTANGAKGICATIPDVTAIPYFNTITPAIVLAGVQKANSAVTAIYVSAKVTATLASATDTIHAPRVATAADHIILTFPTSKIGTLVSTPAGMLPYGLTPYSPIENQYVLDSAETAITQDYVTSYNSTIKSVAAANNLAVADMYTFLNTIKTSGLKEDGVTMSTAYISGGLFSLDGVHLTPRGYAVVANEFIKSINLKYGANIPLANITGYRSVKFP</sequence>
<organism evidence="1 2">
    <name type="scientific">Russula earlei</name>
    <dbReference type="NCBI Taxonomy" id="71964"/>
    <lineage>
        <taxon>Eukaryota</taxon>
        <taxon>Fungi</taxon>
        <taxon>Dikarya</taxon>
        <taxon>Basidiomycota</taxon>
        <taxon>Agaricomycotina</taxon>
        <taxon>Agaricomycetes</taxon>
        <taxon>Russulales</taxon>
        <taxon>Russulaceae</taxon>
        <taxon>Russula</taxon>
    </lineage>
</organism>
<keyword evidence="2" id="KW-1185">Reference proteome</keyword>
<gene>
    <name evidence="1" type="ORF">F5148DRAFT_1291717</name>
</gene>
<dbReference type="Proteomes" id="UP001207468">
    <property type="component" value="Unassembled WGS sequence"/>
</dbReference>
<evidence type="ECO:0000313" key="2">
    <source>
        <dbReference type="Proteomes" id="UP001207468"/>
    </source>
</evidence>
<protein>
    <submittedName>
        <fullName evidence="1">Uncharacterized protein</fullName>
    </submittedName>
</protein>